<dbReference type="EMBL" id="CP003360">
    <property type="protein sequence ID" value="AFM24660.1"/>
    <property type="molecule type" value="Genomic_DNA"/>
</dbReference>
<dbReference type="Proteomes" id="UP000006055">
    <property type="component" value="Chromosome"/>
</dbReference>
<protein>
    <submittedName>
        <fullName evidence="1">Uncharacterized protein</fullName>
    </submittedName>
</protein>
<evidence type="ECO:0000313" key="1">
    <source>
        <dbReference type="EMBL" id="AFM24660.1"/>
    </source>
</evidence>
<keyword evidence="2" id="KW-1185">Reference proteome</keyword>
<accession>I4C519</accession>
<organism evidence="1 2">
    <name type="scientific">Desulfomonile tiedjei (strain ATCC 49306 / DSM 6799 / DCB-1)</name>
    <dbReference type="NCBI Taxonomy" id="706587"/>
    <lineage>
        <taxon>Bacteria</taxon>
        <taxon>Pseudomonadati</taxon>
        <taxon>Thermodesulfobacteriota</taxon>
        <taxon>Desulfomonilia</taxon>
        <taxon>Desulfomonilales</taxon>
        <taxon>Desulfomonilaceae</taxon>
        <taxon>Desulfomonile</taxon>
    </lineage>
</organism>
<proteinExistence type="predicted"/>
<dbReference type="HOGENOM" id="CLU_2069330_0_0_7"/>
<sequence>MTFDASILDKIDALHDEGRDFVERGQIHGVAVEYEFDTCSFDKWRRKANDLLYALGGCDDLYYQRFSKQVSRPHVKDLEVGLRILNAVRDDVSSRILRERTGKACPEKGCSRPSAGFD</sequence>
<name>I4C519_DESTA</name>
<evidence type="ECO:0000313" key="2">
    <source>
        <dbReference type="Proteomes" id="UP000006055"/>
    </source>
</evidence>
<reference evidence="2" key="1">
    <citation type="submission" date="2012-06" db="EMBL/GenBank/DDBJ databases">
        <title>Complete sequence of chromosome of Desulfomonile tiedjei DSM 6799.</title>
        <authorList>
            <person name="Lucas S."/>
            <person name="Copeland A."/>
            <person name="Lapidus A."/>
            <person name="Glavina del Rio T."/>
            <person name="Dalin E."/>
            <person name="Tice H."/>
            <person name="Bruce D."/>
            <person name="Goodwin L."/>
            <person name="Pitluck S."/>
            <person name="Peters L."/>
            <person name="Ovchinnikova G."/>
            <person name="Zeytun A."/>
            <person name="Lu M."/>
            <person name="Kyrpides N."/>
            <person name="Mavromatis K."/>
            <person name="Ivanova N."/>
            <person name="Brettin T."/>
            <person name="Detter J.C."/>
            <person name="Han C."/>
            <person name="Larimer F."/>
            <person name="Land M."/>
            <person name="Hauser L."/>
            <person name="Markowitz V."/>
            <person name="Cheng J.-F."/>
            <person name="Hugenholtz P."/>
            <person name="Woyke T."/>
            <person name="Wu D."/>
            <person name="Spring S."/>
            <person name="Schroeder M."/>
            <person name="Brambilla E."/>
            <person name="Klenk H.-P."/>
            <person name="Eisen J.A."/>
        </authorList>
    </citation>
    <scope>NUCLEOTIDE SEQUENCE [LARGE SCALE GENOMIC DNA]</scope>
    <source>
        <strain evidence="2">ATCC 49306 / DSM 6799 / DCB-1</strain>
    </source>
</reference>
<gene>
    <name evidence="1" type="ordered locus">Desti_1954</name>
</gene>
<dbReference type="AlphaFoldDB" id="I4C519"/>
<dbReference type="KEGG" id="dti:Desti_1954"/>
<dbReference type="RefSeq" id="WP_014809804.1">
    <property type="nucleotide sequence ID" value="NC_018025.1"/>
</dbReference>